<dbReference type="GO" id="GO:0006412">
    <property type="term" value="P:translation"/>
    <property type="evidence" value="ECO:0007669"/>
    <property type="project" value="UniProtKB-UniRule"/>
</dbReference>
<evidence type="ECO:0000313" key="10">
    <source>
        <dbReference type="Proteomes" id="UP000280008"/>
    </source>
</evidence>
<keyword evidence="2 7" id="KW-0699">rRNA-binding</keyword>
<evidence type="ECO:0000256" key="3">
    <source>
        <dbReference type="ARBA" id="ARBA00022884"/>
    </source>
</evidence>
<comment type="function">
    <text evidence="7">Forms part of the polypeptide exit tunnel.</text>
</comment>
<dbReference type="Pfam" id="PF00573">
    <property type="entry name" value="Ribosomal_L4"/>
    <property type="match status" value="1"/>
</dbReference>
<dbReference type="PANTHER" id="PTHR10746:SF6">
    <property type="entry name" value="LARGE RIBOSOMAL SUBUNIT PROTEIN UL4M"/>
    <property type="match status" value="1"/>
</dbReference>
<keyword evidence="4 7" id="KW-0689">Ribosomal protein</keyword>
<keyword evidence="10" id="KW-1185">Reference proteome</keyword>
<organism evidence="9 10">
    <name type="scientific">Frondihabitans australicus</name>
    <dbReference type="NCBI Taxonomy" id="386892"/>
    <lineage>
        <taxon>Bacteria</taxon>
        <taxon>Bacillati</taxon>
        <taxon>Actinomycetota</taxon>
        <taxon>Actinomycetes</taxon>
        <taxon>Micrococcales</taxon>
        <taxon>Microbacteriaceae</taxon>
        <taxon>Frondihabitans</taxon>
    </lineage>
</organism>
<dbReference type="Gene3D" id="3.40.1370.10">
    <property type="match status" value="1"/>
</dbReference>
<comment type="function">
    <text evidence="7">One of the primary rRNA binding proteins, this protein initially binds near the 5'-end of the 23S rRNA. It is important during the early stages of 50S assembly. It makes multiple contacts with different domains of the 23S rRNA in the assembled 50S subunit and ribosome.</text>
</comment>
<feature type="region of interest" description="Disordered" evidence="8">
    <location>
        <begin position="55"/>
        <end position="104"/>
    </location>
</feature>
<evidence type="ECO:0000313" key="9">
    <source>
        <dbReference type="EMBL" id="RKR75510.1"/>
    </source>
</evidence>
<dbReference type="GO" id="GO:0019843">
    <property type="term" value="F:rRNA binding"/>
    <property type="evidence" value="ECO:0007669"/>
    <property type="project" value="UniProtKB-UniRule"/>
</dbReference>
<evidence type="ECO:0000256" key="8">
    <source>
        <dbReference type="SAM" id="MobiDB-lite"/>
    </source>
</evidence>
<dbReference type="SUPFAM" id="SSF52166">
    <property type="entry name" value="Ribosomal protein L4"/>
    <property type="match status" value="1"/>
</dbReference>
<keyword evidence="3 7" id="KW-0694">RNA-binding</keyword>
<dbReference type="GO" id="GO:1990904">
    <property type="term" value="C:ribonucleoprotein complex"/>
    <property type="evidence" value="ECO:0007669"/>
    <property type="project" value="UniProtKB-KW"/>
</dbReference>
<dbReference type="InterPro" id="IPR023574">
    <property type="entry name" value="Ribosomal_uL4_dom_sf"/>
</dbReference>
<evidence type="ECO:0000256" key="5">
    <source>
        <dbReference type="ARBA" id="ARBA00023274"/>
    </source>
</evidence>
<gene>
    <name evidence="7" type="primary">rplD</name>
    <name evidence="9" type="ORF">C8E83_2658</name>
</gene>
<dbReference type="HAMAP" id="MF_01328_B">
    <property type="entry name" value="Ribosomal_uL4_B"/>
    <property type="match status" value="1"/>
</dbReference>
<keyword evidence="5 7" id="KW-0687">Ribonucleoprotein</keyword>
<protein>
    <recommendedName>
        <fullName evidence="6 7">Large ribosomal subunit protein uL4</fullName>
    </recommendedName>
</protein>
<dbReference type="NCBIfam" id="TIGR03953">
    <property type="entry name" value="rplD_bact"/>
    <property type="match status" value="1"/>
</dbReference>
<dbReference type="PANTHER" id="PTHR10746">
    <property type="entry name" value="50S RIBOSOMAL PROTEIN L4"/>
    <property type="match status" value="1"/>
</dbReference>
<evidence type="ECO:0000256" key="2">
    <source>
        <dbReference type="ARBA" id="ARBA00022730"/>
    </source>
</evidence>
<comment type="subunit">
    <text evidence="7">Part of the 50S ribosomal subunit.</text>
</comment>
<evidence type="ECO:0000256" key="6">
    <source>
        <dbReference type="ARBA" id="ARBA00035244"/>
    </source>
</evidence>
<dbReference type="OrthoDB" id="9803201at2"/>
<dbReference type="RefSeq" id="WP_121370300.1">
    <property type="nucleotide sequence ID" value="NZ_RBKS01000001.1"/>
</dbReference>
<sequence length="220" mass="23168">MATTTASVTSVDVVDAKGSKTGTVELPAELFDVTANVPLIHQVVVAQLAAARQGTHKVKGRGEVSGAGRKPFKQKGTGRARQGSIRAPQMTGGGIVHGPTPRDYAQRTPKKMIAAALLGALSDRARGARVHVVESFVADEISTKTAVALLTSIASSKHVLVVTDRDDDLTLKSVRNVAEVHVITFDQLNAYDVLVSDDIVFTKSALDAFIASKTKKEATA</sequence>
<proteinExistence type="inferred from homology"/>
<comment type="similarity">
    <text evidence="1 7">Belongs to the universal ribosomal protein uL4 family.</text>
</comment>
<reference evidence="9 10" key="1">
    <citation type="submission" date="2018-10" db="EMBL/GenBank/DDBJ databases">
        <title>Sequencing the genomes of 1000 actinobacteria strains.</title>
        <authorList>
            <person name="Klenk H.-P."/>
        </authorList>
    </citation>
    <scope>NUCLEOTIDE SEQUENCE [LARGE SCALE GENOMIC DNA]</scope>
    <source>
        <strain evidence="9 10">DSM 17894</strain>
    </source>
</reference>
<evidence type="ECO:0000256" key="4">
    <source>
        <dbReference type="ARBA" id="ARBA00022980"/>
    </source>
</evidence>
<dbReference type="GO" id="GO:0003735">
    <property type="term" value="F:structural constituent of ribosome"/>
    <property type="evidence" value="ECO:0007669"/>
    <property type="project" value="InterPro"/>
</dbReference>
<dbReference type="InterPro" id="IPR013005">
    <property type="entry name" value="Ribosomal_uL4-like"/>
</dbReference>
<comment type="caution">
    <text evidence="9">The sequence shown here is derived from an EMBL/GenBank/DDBJ whole genome shotgun (WGS) entry which is preliminary data.</text>
</comment>
<dbReference type="Proteomes" id="UP000280008">
    <property type="component" value="Unassembled WGS sequence"/>
</dbReference>
<accession>A0A495III7</accession>
<dbReference type="EMBL" id="RBKS01000001">
    <property type="protein sequence ID" value="RKR75510.1"/>
    <property type="molecule type" value="Genomic_DNA"/>
</dbReference>
<name>A0A495III7_9MICO</name>
<dbReference type="FunFam" id="3.40.1370.10:FF:000004">
    <property type="entry name" value="50S ribosomal protein L4"/>
    <property type="match status" value="1"/>
</dbReference>
<evidence type="ECO:0000256" key="7">
    <source>
        <dbReference type="HAMAP-Rule" id="MF_01328"/>
    </source>
</evidence>
<evidence type="ECO:0000256" key="1">
    <source>
        <dbReference type="ARBA" id="ARBA00010528"/>
    </source>
</evidence>
<dbReference type="InterPro" id="IPR002136">
    <property type="entry name" value="Ribosomal_uL4"/>
</dbReference>
<dbReference type="GO" id="GO:0005840">
    <property type="term" value="C:ribosome"/>
    <property type="evidence" value="ECO:0007669"/>
    <property type="project" value="UniProtKB-KW"/>
</dbReference>
<dbReference type="AlphaFoldDB" id="A0A495III7"/>